<dbReference type="EMBL" id="JWZT01004330">
    <property type="protein sequence ID" value="KII64315.1"/>
    <property type="molecule type" value="Genomic_DNA"/>
</dbReference>
<comment type="caution">
    <text evidence="2">The sequence shown here is derived from an EMBL/GenBank/DDBJ whole genome shotgun (WGS) entry which is preliminary data.</text>
</comment>
<keyword evidence="3" id="KW-1185">Reference proteome</keyword>
<feature type="domain" description="Phosphatidylinositol transfer protein N-terminal" evidence="1">
    <location>
        <begin position="3"/>
        <end position="247"/>
    </location>
</feature>
<dbReference type="InterPro" id="IPR001666">
    <property type="entry name" value="PI_transfer"/>
</dbReference>
<dbReference type="FunFam" id="3.30.530.20:FF:000028">
    <property type="entry name" value="Phosphatidylinositol transfer protein 5"/>
    <property type="match status" value="1"/>
</dbReference>
<proteinExistence type="predicted"/>
<dbReference type="PRINTS" id="PR00391">
    <property type="entry name" value="PITRANSFER"/>
</dbReference>
<dbReference type="SUPFAM" id="SSF55961">
    <property type="entry name" value="Bet v1-like"/>
    <property type="match status" value="1"/>
</dbReference>
<dbReference type="PANTHER" id="PTHR10658">
    <property type="entry name" value="PHOSPHATIDYLINOSITOL TRANSFER PROTEIN"/>
    <property type="match status" value="1"/>
</dbReference>
<dbReference type="Proteomes" id="UP000031668">
    <property type="component" value="Unassembled WGS sequence"/>
</dbReference>
<name>A0A0C2MIY3_THEKT</name>
<dbReference type="Pfam" id="PF02121">
    <property type="entry name" value="IP_trans"/>
    <property type="match status" value="1"/>
</dbReference>
<accession>A0A0C2MIY3</accession>
<sequence>MVVLVEFRIPLPLSVNEYSIAQLYTVAEESKNNTSAGEGVTVIKNEPYHNENGSGQYTYKQYNVESKLPGIVTALAPRGSLLFNEHAWNAFPECNTVYSNEYLGEKFSLSVTSKHFADNGCQENVFGLSEEELKQLTVVYLNVADNTKLDPSKYDKASDPCLVTSEKTQILPLKMDFKDTASPIMCCYKLVRIVCKYSLIGSRIEKSAVPYIQTFLLDFHRKLICLIDQYHGMTMEELREIERKTKEILDEKIKIKLQAKKCLGVSIF</sequence>
<protein>
    <submittedName>
        <fullName evidence="2">Phosphatidylinositol transfer protein beta isoform</fullName>
    </submittedName>
</protein>
<dbReference type="AlphaFoldDB" id="A0A0C2MIY3"/>
<dbReference type="OMA" id="SSTWQNV"/>
<dbReference type="GO" id="GO:0008526">
    <property type="term" value="F:phosphatidylinositol transfer activity"/>
    <property type="evidence" value="ECO:0007669"/>
    <property type="project" value="UniProtKB-ARBA"/>
</dbReference>
<reference evidence="2 3" key="1">
    <citation type="journal article" date="2014" name="Genome Biol. Evol.">
        <title>The genome of the myxosporean Thelohanellus kitauei shows adaptations to nutrient acquisition within its fish host.</title>
        <authorList>
            <person name="Yang Y."/>
            <person name="Xiong J."/>
            <person name="Zhou Z."/>
            <person name="Huo F."/>
            <person name="Miao W."/>
            <person name="Ran C."/>
            <person name="Liu Y."/>
            <person name="Zhang J."/>
            <person name="Feng J."/>
            <person name="Wang M."/>
            <person name="Wang M."/>
            <person name="Wang L."/>
            <person name="Yao B."/>
        </authorList>
    </citation>
    <scope>NUCLEOTIDE SEQUENCE [LARGE SCALE GENOMIC DNA]</scope>
    <source>
        <strain evidence="2">Wuqing</strain>
    </source>
</reference>
<organism evidence="2 3">
    <name type="scientific">Thelohanellus kitauei</name>
    <name type="common">Myxosporean</name>
    <dbReference type="NCBI Taxonomy" id="669202"/>
    <lineage>
        <taxon>Eukaryota</taxon>
        <taxon>Metazoa</taxon>
        <taxon>Cnidaria</taxon>
        <taxon>Myxozoa</taxon>
        <taxon>Myxosporea</taxon>
        <taxon>Bivalvulida</taxon>
        <taxon>Platysporina</taxon>
        <taxon>Myxobolidae</taxon>
        <taxon>Thelohanellus</taxon>
    </lineage>
</organism>
<evidence type="ECO:0000259" key="1">
    <source>
        <dbReference type="Pfam" id="PF02121"/>
    </source>
</evidence>
<gene>
    <name evidence="2" type="ORF">RF11_11254</name>
</gene>
<dbReference type="PANTHER" id="PTHR10658:SF11">
    <property type="entry name" value="VIBRATOR, ISOFORM B"/>
    <property type="match status" value="1"/>
</dbReference>
<dbReference type="Gene3D" id="3.30.530.20">
    <property type="match status" value="1"/>
</dbReference>
<dbReference type="InterPro" id="IPR055261">
    <property type="entry name" value="PI_transfer_N"/>
</dbReference>
<dbReference type="InterPro" id="IPR023393">
    <property type="entry name" value="START-like_dom_sf"/>
</dbReference>
<evidence type="ECO:0000313" key="2">
    <source>
        <dbReference type="EMBL" id="KII64315.1"/>
    </source>
</evidence>
<dbReference type="GO" id="GO:0071944">
    <property type="term" value="C:cell periphery"/>
    <property type="evidence" value="ECO:0007669"/>
    <property type="project" value="UniProtKB-ARBA"/>
</dbReference>
<evidence type="ECO:0000313" key="3">
    <source>
        <dbReference type="Proteomes" id="UP000031668"/>
    </source>
</evidence>
<dbReference type="OrthoDB" id="18453at2759"/>
<dbReference type="GO" id="GO:0005737">
    <property type="term" value="C:cytoplasm"/>
    <property type="evidence" value="ECO:0007669"/>
    <property type="project" value="UniProtKB-ARBA"/>
</dbReference>